<organism evidence="2 3">
    <name type="scientific">Ditylenchus destructor</name>
    <dbReference type="NCBI Taxonomy" id="166010"/>
    <lineage>
        <taxon>Eukaryota</taxon>
        <taxon>Metazoa</taxon>
        <taxon>Ecdysozoa</taxon>
        <taxon>Nematoda</taxon>
        <taxon>Chromadorea</taxon>
        <taxon>Rhabditida</taxon>
        <taxon>Tylenchina</taxon>
        <taxon>Tylenchomorpha</taxon>
        <taxon>Sphaerularioidea</taxon>
        <taxon>Anguinidae</taxon>
        <taxon>Anguininae</taxon>
        <taxon>Ditylenchus</taxon>
    </lineage>
</organism>
<keyword evidence="1" id="KW-0472">Membrane</keyword>
<dbReference type="AlphaFoldDB" id="A0AAD4MVU9"/>
<feature type="transmembrane region" description="Helical" evidence="1">
    <location>
        <begin position="196"/>
        <end position="221"/>
    </location>
</feature>
<feature type="transmembrane region" description="Helical" evidence="1">
    <location>
        <begin position="94"/>
        <end position="123"/>
    </location>
</feature>
<reference evidence="2" key="1">
    <citation type="submission" date="2022-01" db="EMBL/GenBank/DDBJ databases">
        <title>Genome Sequence Resource for Two Populations of Ditylenchus destructor, the Migratory Endoparasitic Phytonematode.</title>
        <authorList>
            <person name="Zhang H."/>
            <person name="Lin R."/>
            <person name="Xie B."/>
        </authorList>
    </citation>
    <scope>NUCLEOTIDE SEQUENCE</scope>
    <source>
        <strain evidence="2">BazhouSP</strain>
    </source>
</reference>
<accession>A0AAD4MVU9</accession>
<dbReference type="EMBL" id="JAKKPZ010000037">
    <property type="protein sequence ID" value="KAI1708106.1"/>
    <property type="molecule type" value="Genomic_DNA"/>
</dbReference>
<keyword evidence="1" id="KW-0812">Transmembrane</keyword>
<evidence type="ECO:0000313" key="2">
    <source>
        <dbReference type="EMBL" id="KAI1708106.1"/>
    </source>
</evidence>
<keyword evidence="1" id="KW-1133">Transmembrane helix</keyword>
<feature type="transmembrane region" description="Helical" evidence="1">
    <location>
        <begin position="42"/>
        <end position="63"/>
    </location>
</feature>
<keyword evidence="3" id="KW-1185">Reference proteome</keyword>
<name>A0AAD4MVU9_9BILA</name>
<dbReference type="Proteomes" id="UP001201812">
    <property type="component" value="Unassembled WGS sequence"/>
</dbReference>
<proteinExistence type="predicted"/>
<evidence type="ECO:0000256" key="1">
    <source>
        <dbReference type="SAM" id="Phobius"/>
    </source>
</evidence>
<gene>
    <name evidence="2" type="ORF">DdX_12053</name>
</gene>
<protein>
    <submittedName>
        <fullName evidence="2">Uncharacterized protein</fullName>
    </submittedName>
</protein>
<evidence type="ECO:0000313" key="3">
    <source>
        <dbReference type="Proteomes" id="UP001201812"/>
    </source>
</evidence>
<sequence>MESIVQVQPPPCYEEETTEPVENFPRTACKKLGKWFSNQQNAGLFASVSGIAICAVSAVIHIVLFHVEEPAFCFVSGIFFFFAFFGLKKKYIRLLFIFLLVKAIELVILSLYIVFLIAVLIFLPDAWKPMFWRPKHNHYPTPIYLPYPRKDSHPLEDPHSFMSAPPVTMNMNCGPNCFMELTVPKLNSDTDLRFEIGYRALGFLLYLVVSFLIYWIIWRAYKNLRLLKQRRTMPPATFSAVCNPTVITQNRSIIPTPDQIPHVAQPSYAQQNHSSDWPTFFNYQKNIEAERNIFRTNR</sequence>
<comment type="caution">
    <text evidence="2">The sequence shown here is derived from an EMBL/GenBank/DDBJ whole genome shotgun (WGS) entry which is preliminary data.</text>
</comment>
<feature type="transmembrane region" description="Helical" evidence="1">
    <location>
        <begin position="69"/>
        <end position="87"/>
    </location>
</feature>